<reference evidence="1" key="1">
    <citation type="submission" date="2021-01" db="EMBL/GenBank/DDBJ databases">
        <title>Metabolic potential, ecology and presence of endohyphal bacteria is reflected in genomic diversity of Mucoromycotina.</title>
        <authorList>
            <person name="Muszewska A."/>
            <person name="Okrasinska A."/>
            <person name="Steczkiewicz K."/>
            <person name="Drgas O."/>
            <person name="Orlowska M."/>
            <person name="Perlinska-Lenart U."/>
            <person name="Aleksandrzak-Piekarczyk T."/>
            <person name="Szatraj K."/>
            <person name="Zielenkiewicz U."/>
            <person name="Pilsyk S."/>
            <person name="Malc E."/>
            <person name="Mieczkowski P."/>
            <person name="Kruszewska J.S."/>
            <person name="Biernat P."/>
            <person name="Pawlowska J."/>
        </authorList>
    </citation>
    <scope>NUCLEOTIDE SEQUENCE</scope>
    <source>
        <strain evidence="1">WA0000018081</strain>
    </source>
</reference>
<proteinExistence type="predicted"/>
<dbReference type="Proteomes" id="UP000613177">
    <property type="component" value="Unassembled WGS sequence"/>
</dbReference>
<evidence type="ECO:0000313" key="1">
    <source>
        <dbReference type="EMBL" id="KAG2234638.1"/>
    </source>
</evidence>
<name>A0A8H7VZQ0_9FUNG</name>
<gene>
    <name evidence="1" type="ORF">INT48_003446</name>
</gene>
<dbReference type="EMBL" id="JAEPRE010000049">
    <property type="protein sequence ID" value="KAG2234638.1"/>
    <property type="molecule type" value="Genomic_DNA"/>
</dbReference>
<organism evidence="1 2">
    <name type="scientific">Thamnidium elegans</name>
    <dbReference type="NCBI Taxonomy" id="101142"/>
    <lineage>
        <taxon>Eukaryota</taxon>
        <taxon>Fungi</taxon>
        <taxon>Fungi incertae sedis</taxon>
        <taxon>Mucoromycota</taxon>
        <taxon>Mucoromycotina</taxon>
        <taxon>Mucoromycetes</taxon>
        <taxon>Mucorales</taxon>
        <taxon>Mucorineae</taxon>
        <taxon>Mucoraceae</taxon>
        <taxon>Thamnidium</taxon>
    </lineage>
</organism>
<accession>A0A8H7VZQ0</accession>
<evidence type="ECO:0000313" key="2">
    <source>
        <dbReference type="Proteomes" id="UP000613177"/>
    </source>
</evidence>
<sequence length="253" mass="28680">MSKRTLAAIIQQWRTPLKKLGNRPSPADKIDFVKRAPSSLEAKIAVSPYANILASPLRTCTFYSRQFPSKLLLRFGQGWHQPTKALWAFPTLKKTSGKGVYVILSKKVLDLFGKGGYKSAFRGSAVYRIDMLDHVQSLICKESFMQFSKRPIKTFHVLTPSTSSQWTSNVPSAMGYQCILSFEPTSKVCELNHTIQSIDTQHHHIPYYNVNHIWTKEQIESIKLSGSMVIGVPKTLETVELSVALWRCREFLC</sequence>
<dbReference type="AlphaFoldDB" id="A0A8H7VZQ0"/>
<protein>
    <submittedName>
        <fullName evidence="1">Uncharacterized protein</fullName>
    </submittedName>
</protein>
<comment type="caution">
    <text evidence="1">The sequence shown here is derived from an EMBL/GenBank/DDBJ whole genome shotgun (WGS) entry which is preliminary data.</text>
</comment>
<keyword evidence="2" id="KW-1185">Reference proteome</keyword>